<dbReference type="EMBL" id="FNUJ01000002">
    <property type="protein sequence ID" value="SEF24794.1"/>
    <property type="molecule type" value="Genomic_DNA"/>
</dbReference>
<feature type="region of interest" description="Disordered" evidence="1">
    <location>
        <begin position="1"/>
        <end position="64"/>
    </location>
</feature>
<feature type="compositionally biased region" description="Basic and acidic residues" evidence="1">
    <location>
        <begin position="41"/>
        <end position="64"/>
    </location>
</feature>
<accession>A0A1H5QG18</accession>
<evidence type="ECO:0000313" key="3">
    <source>
        <dbReference type="Proteomes" id="UP000198878"/>
    </source>
</evidence>
<dbReference type="AlphaFoldDB" id="A0A1H5QG18"/>
<proteinExistence type="predicted"/>
<sequence length="64" mass="7321">MIGYHPGMDDKIPDRTETRAELLPEEQAADSADPEAQARQVLEDSDRRTEDPKPTMRRRPEETA</sequence>
<evidence type="ECO:0000313" key="2">
    <source>
        <dbReference type="EMBL" id="SEF24794.1"/>
    </source>
</evidence>
<name>A0A1H5QG18_9PSEU</name>
<protein>
    <submittedName>
        <fullName evidence="2">Uncharacterized protein</fullName>
    </submittedName>
</protein>
<keyword evidence="3" id="KW-1185">Reference proteome</keyword>
<dbReference type="STRING" id="218821.SAMN05421837_102873"/>
<evidence type="ECO:0000256" key="1">
    <source>
        <dbReference type="SAM" id="MobiDB-lite"/>
    </source>
</evidence>
<organism evidence="2 3">
    <name type="scientific">Amycolatopsis pretoriensis</name>
    <dbReference type="NCBI Taxonomy" id="218821"/>
    <lineage>
        <taxon>Bacteria</taxon>
        <taxon>Bacillati</taxon>
        <taxon>Actinomycetota</taxon>
        <taxon>Actinomycetes</taxon>
        <taxon>Pseudonocardiales</taxon>
        <taxon>Pseudonocardiaceae</taxon>
        <taxon>Amycolatopsis</taxon>
    </lineage>
</organism>
<reference evidence="3" key="1">
    <citation type="submission" date="2016-10" db="EMBL/GenBank/DDBJ databases">
        <authorList>
            <person name="Varghese N."/>
            <person name="Submissions S."/>
        </authorList>
    </citation>
    <scope>NUCLEOTIDE SEQUENCE [LARGE SCALE GENOMIC DNA]</scope>
    <source>
        <strain evidence="3">DSM 44654</strain>
    </source>
</reference>
<dbReference type="Proteomes" id="UP000198878">
    <property type="component" value="Unassembled WGS sequence"/>
</dbReference>
<gene>
    <name evidence="2" type="ORF">SAMN05421837_102873</name>
</gene>
<feature type="compositionally biased region" description="Basic and acidic residues" evidence="1">
    <location>
        <begin position="7"/>
        <end position="22"/>
    </location>
</feature>